<evidence type="ECO:0000256" key="1">
    <source>
        <dbReference type="SAM" id="MobiDB-lite"/>
    </source>
</evidence>
<keyword evidence="4" id="KW-1185">Reference proteome</keyword>
<evidence type="ECO:0000313" key="4">
    <source>
        <dbReference type="Proteomes" id="UP001316384"/>
    </source>
</evidence>
<sequence>MIDDRYGLMGERVPPKEVGAHRRWHDDRGSGTIEFQGVLVVAALLIGAVVGSVVVFPEYTQAALCRITDVVGGGGDCAVDVTADGPPTDEQLQPPVCMLAQTSEGGGVGVDIGFVKLGADWGLQVTEFNDEYHARVTNGASGGVQAEAKGKGGVVDVSASASAELTYQHGDAWIVPRDEWPEFERNAKDYFDQSGWRWLGAGSWWGASEPRPPDVTSHEGGGRAQVAANAKVDRDIEAADPKRGGRITAAGASAQASGSVSVKRERNAQDDSVTWTYTMTGSASAEASVVVVGGSAQVSREGSLSVKRDASGALLEITFDTVARGGVSGTMGLDVELDKTGSGRHAAPHTTSPSFSGGRDSNDVVVTTTVLEITNENREFVEEWLAVRDGGFDAALPMSPVIPSSPSPEDAMLQELYERGKTSRNVYEATDTSSSAGVGVSAGVGGGFEVNGNTGTRQVAEAHFLGSPRANGERPFLPHTKCD</sequence>
<protein>
    <submittedName>
        <fullName evidence="3">Uncharacterized protein</fullName>
    </submittedName>
</protein>
<keyword evidence="2" id="KW-1133">Transmembrane helix</keyword>
<feature type="region of interest" description="Disordered" evidence="1">
    <location>
        <begin position="338"/>
        <end position="361"/>
    </location>
</feature>
<keyword evidence="2" id="KW-0812">Transmembrane</keyword>
<name>A0ABY5KLP2_9CELL</name>
<dbReference type="RefSeq" id="WP_227576045.1">
    <property type="nucleotide sequence ID" value="NZ_CP101987.1"/>
</dbReference>
<organism evidence="3 4">
    <name type="scientific">Cellulomonas xiejunii</name>
    <dbReference type="NCBI Taxonomy" id="2968083"/>
    <lineage>
        <taxon>Bacteria</taxon>
        <taxon>Bacillati</taxon>
        <taxon>Actinomycetota</taxon>
        <taxon>Actinomycetes</taxon>
        <taxon>Micrococcales</taxon>
        <taxon>Cellulomonadaceae</taxon>
        <taxon>Cellulomonas</taxon>
    </lineage>
</organism>
<proteinExistence type="predicted"/>
<evidence type="ECO:0000313" key="3">
    <source>
        <dbReference type="EMBL" id="UUI70689.1"/>
    </source>
</evidence>
<accession>A0ABY5KLP2</accession>
<feature type="transmembrane region" description="Helical" evidence="2">
    <location>
        <begin position="38"/>
        <end position="56"/>
    </location>
</feature>
<reference evidence="3 4" key="1">
    <citation type="submission" date="2022-07" db="EMBL/GenBank/DDBJ databases">
        <title>Novel species in genus cellulomonas.</title>
        <authorList>
            <person name="Ye L."/>
        </authorList>
    </citation>
    <scope>NUCLEOTIDE SEQUENCE [LARGE SCALE GENOMIC DNA]</scope>
    <source>
        <strain evidence="4">zg-B89</strain>
    </source>
</reference>
<evidence type="ECO:0000256" key="2">
    <source>
        <dbReference type="SAM" id="Phobius"/>
    </source>
</evidence>
<dbReference type="Proteomes" id="UP001316384">
    <property type="component" value="Chromosome"/>
</dbReference>
<keyword evidence="2" id="KW-0472">Membrane</keyword>
<gene>
    <name evidence="3" type="ORF">NP048_12905</name>
</gene>
<dbReference type="EMBL" id="CP101987">
    <property type="protein sequence ID" value="UUI70689.1"/>
    <property type="molecule type" value="Genomic_DNA"/>
</dbReference>